<dbReference type="OrthoDB" id="3206826at2"/>
<gene>
    <name evidence="1" type="ORF">Poly59_15170</name>
</gene>
<dbReference type="SUPFAM" id="SSF53335">
    <property type="entry name" value="S-adenosyl-L-methionine-dependent methyltransferases"/>
    <property type="match status" value="1"/>
</dbReference>
<accession>A0A5C6F3X1</accession>
<dbReference type="Proteomes" id="UP000317977">
    <property type="component" value="Unassembled WGS sequence"/>
</dbReference>
<protein>
    <recommendedName>
        <fullName evidence="3">Bifunctional 3-demethylubiquinone-9 3-methyltransferase/ 2-octaprenyl-6-hydroxy phenol methylase</fullName>
    </recommendedName>
</protein>
<dbReference type="PANTHER" id="PTHR43861:SF5">
    <property type="entry name" value="BLL5978 PROTEIN"/>
    <property type="match status" value="1"/>
</dbReference>
<dbReference type="Pfam" id="PF13489">
    <property type="entry name" value="Methyltransf_23"/>
    <property type="match status" value="1"/>
</dbReference>
<evidence type="ECO:0008006" key="3">
    <source>
        <dbReference type="Google" id="ProtNLM"/>
    </source>
</evidence>
<reference evidence="1 2" key="1">
    <citation type="submission" date="2019-02" db="EMBL/GenBank/DDBJ databases">
        <title>Deep-cultivation of Planctomycetes and their phenomic and genomic characterization uncovers novel biology.</title>
        <authorList>
            <person name="Wiegand S."/>
            <person name="Jogler M."/>
            <person name="Boedeker C."/>
            <person name="Pinto D."/>
            <person name="Vollmers J."/>
            <person name="Rivas-Marin E."/>
            <person name="Kohn T."/>
            <person name="Peeters S.H."/>
            <person name="Heuer A."/>
            <person name="Rast P."/>
            <person name="Oberbeckmann S."/>
            <person name="Bunk B."/>
            <person name="Jeske O."/>
            <person name="Meyerdierks A."/>
            <person name="Storesund J.E."/>
            <person name="Kallscheuer N."/>
            <person name="Luecker S."/>
            <person name="Lage O.M."/>
            <person name="Pohl T."/>
            <person name="Merkel B.J."/>
            <person name="Hornburger P."/>
            <person name="Mueller R.-W."/>
            <person name="Bruemmer F."/>
            <person name="Labrenz M."/>
            <person name="Spormann A.M."/>
            <person name="Op Den Camp H."/>
            <person name="Overmann J."/>
            <person name="Amann R."/>
            <person name="Jetten M.S.M."/>
            <person name="Mascher T."/>
            <person name="Medema M.H."/>
            <person name="Devos D.P."/>
            <person name="Kaster A.-K."/>
            <person name="Ovreas L."/>
            <person name="Rohde M."/>
            <person name="Galperin M.Y."/>
            <person name="Jogler C."/>
        </authorList>
    </citation>
    <scope>NUCLEOTIDE SEQUENCE [LARGE SCALE GENOMIC DNA]</scope>
    <source>
        <strain evidence="1 2">Poly59</strain>
    </source>
</reference>
<dbReference type="RefSeq" id="WP_146533451.1">
    <property type="nucleotide sequence ID" value="NZ_SJPX01000002.1"/>
</dbReference>
<dbReference type="InterPro" id="IPR029063">
    <property type="entry name" value="SAM-dependent_MTases_sf"/>
</dbReference>
<dbReference type="CDD" id="cd02440">
    <property type="entry name" value="AdoMet_MTases"/>
    <property type="match status" value="1"/>
</dbReference>
<evidence type="ECO:0000313" key="1">
    <source>
        <dbReference type="EMBL" id="TWU55220.1"/>
    </source>
</evidence>
<dbReference type="AlphaFoldDB" id="A0A5C6F3X1"/>
<sequence length="322" mass="36216">MQEMIQEALDVNHDESMTTAKVEFCPGCSSSHFQPDGPAGSSFKVRVGNESFGQPSYEAMRCKECGLVFKSQVLNASSLDRYYRVVDFSKWEIEGLFPNERLVLGHLKNAKSGSLVLDIGCSSGRLLSRVTDKLECYGIEINPASAEKAAAKGITMVEPGSLSMSNFTEKFSVVVLVDVFEHLGNPKGLLSEAANSLSRDGELIICTGDADSTPMVRNLANSWYFRNVEHLVMMTRRYADYLADALGLDLVSYEPCSHYDTPFPDRMRQTLQRFAYCQFSNKTFLSRTVLRFIPYLRRAKNWTELPAYTCGQDHVIVRFRKQ</sequence>
<evidence type="ECO:0000313" key="2">
    <source>
        <dbReference type="Proteomes" id="UP000317977"/>
    </source>
</evidence>
<dbReference type="PANTHER" id="PTHR43861">
    <property type="entry name" value="TRANS-ACONITATE 2-METHYLTRANSFERASE-RELATED"/>
    <property type="match status" value="1"/>
</dbReference>
<proteinExistence type="predicted"/>
<dbReference type="EMBL" id="SJPX01000002">
    <property type="protein sequence ID" value="TWU55220.1"/>
    <property type="molecule type" value="Genomic_DNA"/>
</dbReference>
<keyword evidence="2" id="KW-1185">Reference proteome</keyword>
<name>A0A5C6F3X1_9BACT</name>
<organism evidence="1 2">
    <name type="scientific">Rubripirellula reticaptiva</name>
    <dbReference type="NCBI Taxonomy" id="2528013"/>
    <lineage>
        <taxon>Bacteria</taxon>
        <taxon>Pseudomonadati</taxon>
        <taxon>Planctomycetota</taxon>
        <taxon>Planctomycetia</taxon>
        <taxon>Pirellulales</taxon>
        <taxon>Pirellulaceae</taxon>
        <taxon>Rubripirellula</taxon>
    </lineage>
</organism>
<comment type="caution">
    <text evidence="1">The sequence shown here is derived from an EMBL/GenBank/DDBJ whole genome shotgun (WGS) entry which is preliminary data.</text>
</comment>
<dbReference type="Gene3D" id="3.40.50.150">
    <property type="entry name" value="Vaccinia Virus protein VP39"/>
    <property type="match status" value="1"/>
</dbReference>